<dbReference type="AlphaFoldDB" id="X1B0C5"/>
<protein>
    <submittedName>
        <fullName evidence="1">Uncharacterized protein</fullName>
    </submittedName>
</protein>
<comment type="caution">
    <text evidence="1">The sequence shown here is derived from an EMBL/GenBank/DDBJ whole genome shotgun (WGS) entry which is preliminary data.</text>
</comment>
<reference evidence="1" key="1">
    <citation type="journal article" date="2014" name="Front. Microbiol.">
        <title>High frequency of phylogenetically diverse reductive dehalogenase-homologous genes in deep subseafloor sedimentary metagenomes.</title>
        <authorList>
            <person name="Kawai M."/>
            <person name="Futagami T."/>
            <person name="Toyoda A."/>
            <person name="Takaki Y."/>
            <person name="Nishi S."/>
            <person name="Hori S."/>
            <person name="Arai W."/>
            <person name="Tsubouchi T."/>
            <person name="Morono Y."/>
            <person name="Uchiyama I."/>
            <person name="Ito T."/>
            <person name="Fujiyama A."/>
            <person name="Inagaki F."/>
            <person name="Takami H."/>
        </authorList>
    </citation>
    <scope>NUCLEOTIDE SEQUENCE</scope>
    <source>
        <strain evidence="1">Expedition CK06-06</strain>
    </source>
</reference>
<feature type="non-terminal residue" evidence="1">
    <location>
        <position position="103"/>
    </location>
</feature>
<organism evidence="1">
    <name type="scientific">marine sediment metagenome</name>
    <dbReference type="NCBI Taxonomy" id="412755"/>
    <lineage>
        <taxon>unclassified sequences</taxon>
        <taxon>metagenomes</taxon>
        <taxon>ecological metagenomes</taxon>
    </lineage>
</organism>
<accession>X1B0C5</accession>
<dbReference type="EMBL" id="BART01013170">
    <property type="protein sequence ID" value="GAG89119.1"/>
    <property type="molecule type" value="Genomic_DNA"/>
</dbReference>
<name>X1B0C5_9ZZZZ</name>
<proteinExistence type="predicted"/>
<sequence length="103" mass="11675">MIKIISESIGPYIGDPEKPWKLVLIEVAGQQFKIHFDAIHNTAQYIIDHEIEILEQYRTMRRCGEFPDAGPEKISSPHFIAERPTPGASITLTGVLRLAELIY</sequence>
<evidence type="ECO:0000313" key="1">
    <source>
        <dbReference type="EMBL" id="GAG89119.1"/>
    </source>
</evidence>
<gene>
    <name evidence="1" type="ORF">S01H4_27090</name>
</gene>